<sequence length="65" mass="7267">MAKLSPVTYFRQVKAEMKKVTWPTRKETTVSTIAVFIMVTIAAIFLFTADQIIAFLVQFIIGLGA</sequence>
<evidence type="ECO:0000256" key="4">
    <source>
        <dbReference type="ARBA" id="ARBA00022692"/>
    </source>
</evidence>
<evidence type="ECO:0000256" key="7">
    <source>
        <dbReference type="ARBA" id="ARBA00023010"/>
    </source>
</evidence>
<keyword evidence="4 9" id="KW-0812">Transmembrane</keyword>
<dbReference type="PRINTS" id="PR01650">
    <property type="entry name" value="SECETRNLCASE"/>
</dbReference>
<comment type="similarity">
    <text evidence="9">Belongs to the SecE/SEC61-gamma family.</text>
</comment>
<dbReference type="GO" id="GO:0065002">
    <property type="term" value="P:intracellular protein transmembrane transport"/>
    <property type="evidence" value="ECO:0007669"/>
    <property type="project" value="UniProtKB-UniRule"/>
</dbReference>
<evidence type="ECO:0000313" key="10">
    <source>
        <dbReference type="EMBL" id="AEP10463.1"/>
    </source>
</evidence>
<dbReference type="InterPro" id="IPR038379">
    <property type="entry name" value="SecE_sf"/>
</dbReference>
<dbReference type="EMBL" id="CP002382">
    <property type="protein sequence ID" value="AEP10463.1"/>
    <property type="molecule type" value="Genomic_DNA"/>
</dbReference>
<dbReference type="InterPro" id="IPR005807">
    <property type="entry name" value="SecE_bac"/>
</dbReference>
<name>G2KQY5_MICAA</name>
<accession>G2KQY5</accession>
<keyword evidence="5 9" id="KW-0653">Protein transport</keyword>
<dbReference type="HOGENOM" id="CLU_113663_4_1_5"/>
<dbReference type="NCBIfam" id="TIGR00964">
    <property type="entry name" value="secE_bact"/>
    <property type="match status" value="1"/>
</dbReference>
<dbReference type="eggNOG" id="COG0690">
    <property type="taxonomic scope" value="Bacteria"/>
</dbReference>
<comment type="function">
    <text evidence="9">Essential subunit of the Sec protein translocation channel SecYEG. Clamps together the 2 halves of SecY. May contact the channel plug during translocation.</text>
</comment>
<dbReference type="KEGG" id="mai:MICA_2156"/>
<keyword evidence="7 9" id="KW-0811">Translocation</keyword>
<gene>
    <name evidence="9 10" type="primary">secE</name>
    <name evidence="10" type="ordered locus">MICA_2156</name>
</gene>
<dbReference type="GO" id="GO:0043952">
    <property type="term" value="P:protein transport by the Sec complex"/>
    <property type="evidence" value="ECO:0007669"/>
    <property type="project" value="UniProtKB-UniRule"/>
</dbReference>
<feature type="transmembrane region" description="Helical" evidence="9">
    <location>
        <begin position="33"/>
        <end position="61"/>
    </location>
</feature>
<dbReference type="GO" id="GO:0006605">
    <property type="term" value="P:protein targeting"/>
    <property type="evidence" value="ECO:0007669"/>
    <property type="project" value="UniProtKB-UniRule"/>
</dbReference>
<dbReference type="GO" id="GO:0005886">
    <property type="term" value="C:plasma membrane"/>
    <property type="evidence" value="ECO:0007669"/>
    <property type="project" value="UniProtKB-SubCell"/>
</dbReference>
<keyword evidence="2 9" id="KW-0813">Transport</keyword>
<dbReference type="GO" id="GO:0008320">
    <property type="term" value="F:protein transmembrane transporter activity"/>
    <property type="evidence" value="ECO:0007669"/>
    <property type="project" value="UniProtKB-UniRule"/>
</dbReference>
<comment type="subunit">
    <text evidence="9">Component of the Sec protein translocase complex. Heterotrimer consisting of SecY, SecE and SecG subunits. The heterotrimers can form oligomers, although 1 heterotrimer is thought to be able to translocate proteins. Interacts with the ribosome. Interacts with SecDF, and other proteins may be involved. Interacts with SecA.</text>
</comment>
<keyword evidence="8 9" id="KW-0472">Membrane</keyword>
<keyword evidence="3 9" id="KW-1003">Cell membrane</keyword>
<keyword evidence="9" id="KW-0997">Cell inner membrane</keyword>
<dbReference type="OrthoDB" id="9812738at2"/>
<dbReference type="Gene3D" id="1.20.5.1030">
    <property type="entry name" value="Preprotein translocase secy subunit"/>
    <property type="match status" value="1"/>
</dbReference>
<evidence type="ECO:0000256" key="2">
    <source>
        <dbReference type="ARBA" id="ARBA00022448"/>
    </source>
</evidence>
<reference evidence="10 11" key="1">
    <citation type="journal article" date="2011" name="BMC Genomics">
        <title>Genomic insights into an obligate epibiotic bacterial predator: Micavibrio aeruginosavorus ARL-13.</title>
        <authorList>
            <person name="Wang Z."/>
            <person name="Kadouri D."/>
            <person name="Wu M."/>
        </authorList>
    </citation>
    <scope>NUCLEOTIDE SEQUENCE [LARGE SCALE GENOMIC DNA]</scope>
    <source>
        <strain evidence="10 11">ARL-13</strain>
    </source>
</reference>
<evidence type="ECO:0000256" key="6">
    <source>
        <dbReference type="ARBA" id="ARBA00022989"/>
    </source>
</evidence>
<keyword evidence="11" id="KW-1185">Reference proteome</keyword>
<dbReference type="Pfam" id="PF00584">
    <property type="entry name" value="SecE"/>
    <property type="match status" value="1"/>
</dbReference>
<evidence type="ECO:0000256" key="1">
    <source>
        <dbReference type="ARBA" id="ARBA00004370"/>
    </source>
</evidence>
<evidence type="ECO:0000256" key="3">
    <source>
        <dbReference type="ARBA" id="ARBA00022475"/>
    </source>
</evidence>
<organism evidence="10 11">
    <name type="scientific">Micavibrio aeruginosavorus (strain ARL-13)</name>
    <dbReference type="NCBI Taxonomy" id="856793"/>
    <lineage>
        <taxon>Bacteria</taxon>
        <taxon>Pseudomonadati</taxon>
        <taxon>Bdellovibrionota</taxon>
        <taxon>Bdellovibrionia</taxon>
        <taxon>Bdellovibrionales</taxon>
        <taxon>Pseudobdellovibrionaceae</taxon>
        <taxon>Micavibrio</taxon>
    </lineage>
</organism>
<evidence type="ECO:0000256" key="5">
    <source>
        <dbReference type="ARBA" id="ARBA00022927"/>
    </source>
</evidence>
<evidence type="ECO:0000256" key="9">
    <source>
        <dbReference type="HAMAP-Rule" id="MF_00422"/>
    </source>
</evidence>
<dbReference type="AlphaFoldDB" id="G2KQY5"/>
<evidence type="ECO:0000256" key="8">
    <source>
        <dbReference type="ARBA" id="ARBA00023136"/>
    </source>
</evidence>
<comment type="subcellular location">
    <subcellularLocation>
        <location evidence="9">Cell inner membrane</location>
        <topology evidence="9">Single-pass membrane protein</topology>
    </subcellularLocation>
    <subcellularLocation>
        <location evidence="1">Membrane</location>
    </subcellularLocation>
</comment>
<evidence type="ECO:0000313" key="11">
    <source>
        <dbReference type="Proteomes" id="UP000009286"/>
    </source>
</evidence>
<dbReference type="PANTHER" id="PTHR33910">
    <property type="entry name" value="PROTEIN TRANSLOCASE SUBUNIT SECE"/>
    <property type="match status" value="1"/>
</dbReference>
<dbReference type="RefSeq" id="WP_014103686.1">
    <property type="nucleotide sequence ID" value="NC_016026.1"/>
</dbReference>
<protein>
    <recommendedName>
        <fullName evidence="9">Protein translocase subunit SecE</fullName>
    </recommendedName>
</protein>
<dbReference type="InterPro" id="IPR001901">
    <property type="entry name" value="Translocase_SecE/Sec61-g"/>
</dbReference>
<dbReference type="STRING" id="856793.MICA_2156"/>
<dbReference type="Proteomes" id="UP000009286">
    <property type="component" value="Chromosome"/>
</dbReference>
<dbReference type="PANTHER" id="PTHR33910:SF1">
    <property type="entry name" value="PROTEIN TRANSLOCASE SUBUNIT SECE"/>
    <property type="match status" value="1"/>
</dbReference>
<proteinExistence type="inferred from homology"/>
<dbReference type="HAMAP" id="MF_00422">
    <property type="entry name" value="SecE"/>
    <property type="match status" value="1"/>
</dbReference>
<dbReference type="GO" id="GO:0009306">
    <property type="term" value="P:protein secretion"/>
    <property type="evidence" value="ECO:0007669"/>
    <property type="project" value="UniProtKB-UniRule"/>
</dbReference>
<keyword evidence="6 9" id="KW-1133">Transmembrane helix</keyword>